<protein>
    <recommendedName>
        <fullName evidence="1">Thiolase C-terminal domain-containing protein</fullName>
    </recommendedName>
</protein>
<reference evidence="2 3" key="1">
    <citation type="submission" date="2016-06" db="EMBL/GenBank/DDBJ databases">
        <title>Complete genome sequence of a saline-alkali tolerant type strain Dietzia timorensis ID05-A0528T.</title>
        <authorList>
            <person name="Wu X."/>
        </authorList>
    </citation>
    <scope>NUCLEOTIDE SEQUENCE [LARGE SCALE GENOMIC DNA]</scope>
    <source>
        <strain evidence="2 3">ID05-A0528</strain>
    </source>
</reference>
<keyword evidence="3" id="KW-1185">Reference proteome</keyword>
<feature type="domain" description="Thiolase C-terminal" evidence="1">
    <location>
        <begin position="262"/>
        <end position="386"/>
    </location>
</feature>
<dbReference type="GO" id="GO:0016747">
    <property type="term" value="F:acyltransferase activity, transferring groups other than amino-acyl groups"/>
    <property type="evidence" value="ECO:0007669"/>
    <property type="project" value="InterPro"/>
</dbReference>
<name>A0A173LRI9_9ACTN</name>
<gene>
    <name evidence="2" type="ORF">BJL86_3093</name>
</gene>
<dbReference type="Pfam" id="PF22691">
    <property type="entry name" value="Thiolase_C_1"/>
    <property type="match status" value="1"/>
</dbReference>
<dbReference type="InterPro" id="IPR055140">
    <property type="entry name" value="Thiolase_C_2"/>
</dbReference>
<sequence>MNPANRPPVEAAVLGTGQTHHTSRRLDVSMAGLCREAIDAAMADARAGWDDIDAIIIGKAPDLFEGVMMPELMMADALGAAGKPLLRVHTAGSVGGSTAIAATAHVQSGRFRRVLAVSWEKQSESNAMWALSLPVPFAAPVGAGAGGHFAPHVRSYIETSGAPLDTGAKVVVKDRRAGARNPHAHLHQPDITVEQVMAGKMLWDPIRYDETCPSSDGASAIVIGDSVAAREAESAGRGVAWIHATSMRTEAGTYSGRNHRSPRAGRDAAAALWAEAGIDDPRAEIDVAEIYVPFSWFEPMWLENLGFCDAGDGWKLVAEGATAPDGDLPVNPSGGVLSSNPIGASGMLRFAEAARQVMGRADEHQIAGARRAFGHAYGGASQYFSMWVVGAEPNEAVASLRETQDQAL</sequence>
<dbReference type="RefSeq" id="WP_075845089.1">
    <property type="nucleotide sequence ID" value="NZ_CP015961.1"/>
</dbReference>
<dbReference type="AlphaFoldDB" id="A0A173LRI9"/>
<dbReference type="Gene3D" id="3.40.47.10">
    <property type="match status" value="1"/>
</dbReference>
<dbReference type="Proteomes" id="UP000186104">
    <property type="component" value="Chromosome"/>
</dbReference>
<dbReference type="PANTHER" id="PTHR42870">
    <property type="entry name" value="ACETYL-COA C-ACETYLTRANSFERASE"/>
    <property type="match status" value="1"/>
</dbReference>
<organism evidence="2 3">
    <name type="scientific">Dietzia timorensis</name>
    <dbReference type="NCBI Taxonomy" id="499555"/>
    <lineage>
        <taxon>Bacteria</taxon>
        <taxon>Bacillati</taxon>
        <taxon>Actinomycetota</taxon>
        <taxon>Actinomycetes</taxon>
        <taxon>Mycobacteriales</taxon>
        <taxon>Dietziaceae</taxon>
        <taxon>Dietzia</taxon>
    </lineage>
</organism>
<dbReference type="SUPFAM" id="SSF53901">
    <property type="entry name" value="Thiolase-like"/>
    <property type="match status" value="2"/>
</dbReference>
<dbReference type="EMBL" id="CP015961">
    <property type="protein sequence ID" value="ANI93852.1"/>
    <property type="molecule type" value="Genomic_DNA"/>
</dbReference>
<dbReference type="OrthoDB" id="9785768at2"/>
<accession>A0A173LRI9</accession>
<evidence type="ECO:0000259" key="1">
    <source>
        <dbReference type="Pfam" id="PF22691"/>
    </source>
</evidence>
<dbReference type="KEGG" id="dtm:BJL86_3093"/>
<dbReference type="PIRSF" id="PIRSF000429">
    <property type="entry name" value="Ac-CoA_Ac_transf"/>
    <property type="match status" value="1"/>
</dbReference>
<evidence type="ECO:0000313" key="3">
    <source>
        <dbReference type="Proteomes" id="UP000186104"/>
    </source>
</evidence>
<dbReference type="InterPro" id="IPR002155">
    <property type="entry name" value="Thiolase"/>
</dbReference>
<dbReference type="CDD" id="cd00829">
    <property type="entry name" value="SCP-x_thiolase"/>
    <property type="match status" value="1"/>
</dbReference>
<proteinExistence type="predicted"/>
<dbReference type="NCBIfam" id="NF006180">
    <property type="entry name" value="PRK08313.1"/>
    <property type="match status" value="1"/>
</dbReference>
<dbReference type="STRING" id="499555.BJL86_3093"/>
<evidence type="ECO:0000313" key="2">
    <source>
        <dbReference type="EMBL" id="ANI93852.1"/>
    </source>
</evidence>
<dbReference type="PANTHER" id="PTHR42870:SF1">
    <property type="entry name" value="NON-SPECIFIC LIPID-TRANSFER PROTEIN-LIKE 2"/>
    <property type="match status" value="1"/>
</dbReference>
<dbReference type="InterPro" id="IPR016039">
    <property type="entry name" value="Thiolase-like"/>
</dbReference>